<proteinExistence type="predicted"/>
<dbReference type="PANTHER" id="PTHR30068">
    <property type="entry name" value="URONATE ISOMERASE"/>
    <property type="match status" value="1"/>
</dbReference>
<dbReference type="EMBL" id="SNRY01000226">
    <property type="protein sequence ID" value="KAA6344276.1"/>
    <property type="molecule type" value="Genomic_DNA"/>
</dbReference>
<evidence type="ECO:0000313" key="1">
    <source>
        <dbReference type="EMBL" id="KAA6344276.1"/>
    </source>
</evidence>
<dbReference type="GO" id="GO:0019698">
    <property type="term" value="P:D-galacturonate catabolic process"/>
    <property type="evidence" value="ECO:0007669"/>
    <property type="project" value="TreeGrafter"/>
</dbReference>
<evidence type="ECO:0008006" key="2">
    <source>
        <dbReference type="Google" id="ProtNLM"/>
    </source>
</evidence>
<protein>
    <recommendedName>
        <fullName evidence="2">Phospholipid/glycerol acyltransferase domain-containing protein</fullName>
    </recommendedName>
</protein>
<reference evidence="1" key="1">
    <citation type="submission" date="2019-03" db="EMBL/GenBank/DDBJ databases">
        <title>Single cell metagenomics reveals metabolic interactions within the superorganism composed of flagellate Streblomastix strix and complex community of Bacteroidetes bacteria on its surface.</title>
        <authorList>
            <person name="Treitli S.C."/>
            <person name="Kolisko M."/>
            <person name="Husnik F."/>
            <person name="Keeling P."/>
            <person name="Hampl V."/>
        </authorList>
    </citation>
    <scope>NUCLEOTIDE SEQUENCE</scope>
    <source>
        <strain evidence="1">STM</strain>
    </source>
</reference>
<sequence>MDITEFEEIRPYNDDELPQVYKELTADLGFRKAAEAIFPDTPFDILVEKMYGCQTKDEFQKVFSYNVIRHFGKFSDGVTLNHTSLPLHRETAYTYLSNHRDIVLDSGFLSILLMDLGMTAVEIAIGDNLLIYPWIKKLVRINKSFIVQRALTMRQMLEASARMSRYIHYTINEKKQSVWIAQREGRAKDSDDRTQESVIKMLALGGNGKDIIDRLIELNIAPLAISYEYDPCDYLKACEYQLRRDNESYKKTTEEDLLNMKSGLFGYKGKVHFQVTGCMNEELKTVDRSLPKAELFAVITGLIDRHIHANYRLYPGNYIACDMLNGNEGYIDQYTPEDFRKFESYINKQLDKIELPNKDISFLRNKILAMYANPLINYLSSTH</sequence>
<dbReference type="GO" id="GO:0042840">
    <property type="term" value="P:D-glucuronate catabolic process"/>
    <property type="evidence" value="ECO:0007669"/>
    <property type="project" value="TreeGrafter"/>
</dbReference>
<gene>
    <name evidence="1" type="ORF">EZS27_008093</name>
</gene>
<organism evidence="1">
    <name type="scientific">termite gut metagenome</name>
    <dbReference type="NCBI Taxonomy" id="433724"/>
    <lineage>
        <taxon>unclassified sequences</taxon>
        <taxon>metagenomes</taxon>
        <taxon>organismal metagenomes</taxon>
    </lineage>
</organism>
<accession>A0A5J4SDU3</accession>
<dbReference type="PANTHER" id="PTHR30068:SF3">
    <property type="entry name" value="PHOSPHOLIPID_GLYCEROL ACYLTRANSFERASE DOMAIN-CONTAINING PROTEIN"/>
    <property type="match status" value="1"/>
</dbReference>
<name>A0A5J4SDU3_9ZZZZ</name>
<dbReference type="AlphaFoldDB" id="A0A5J4SDU3"/>
<comment type="caution">
    <text evidence="1">The sequence shown here is derived from an EMBL/GenBank/DDBJ whole genome shotgun (WGS) entry which is preliminary data.</text>
</comment>